<dbReference type="Proteomes" id="UP000078532">
    <property type="component" value="Unassembled WGS sequence"/>
</dbReference>
<dbReference type="InterPro" id="IPR021124">
    <property type="entry name" value="CRISPR-assoc_prot_Cas5"/>
</dbReference>
<keyword evidence="3" id="KW-1185">Reference proteome</keyword>
<keyword evidence="1" id="KW-0051">Antiviral defense</keyword>
<evidence type="ECO:0008006" key="4">
    <source>
        <dbReference type="Google" id="ProtNLM"/>
    </source>
</evidence>
<dbReference type="GO" id="GO:0043571">
    <property type="term" value="P:maintenance of CRISPR repeat elements"/>
    <property type="evidence" value="ECO:0007669"/>
    <property type="project" value="InterPro"/>
</dbReference>
<dbReference type="Pfam" id="PF09704">
    <property type="entry name" value="Cas_Cas5d"/>
    <property type="match status" value="1"/>
</dbReference>
<evidence type="ECO:0000256" key="1">
    <source>
        <dbReference type="ARBA" id="ARBA00023118"/>
    </source>
</evidence>
<dbReference type="STRING" id="1838280.A6M21_02800"/>
<dbReference type="GO" id="GO:0051607">
    <property type="term" value="P:defense response to virus"/>
    <property type="evidence" value="ECO:0007669"/>
    <property type="project" value="UniProtKB-KW"/>
</dbReference>
<dbReference type="InterPro" id="IPR013422">
    <property type="entry name" value="CRISPR-assoc_prot_Cas5_N"/>
</dbReference>
<dbReference type="RefSeq" id="WP_066666076.1">
    <property type="nucleotide sequence ID" value="NZ_LYVF01000009.1"/>
</dbReference>
<evidence type="ECO:0000313" key="2">
    <source>
        <dbReference type="EMBL" id="OAT86760.1"/>
    </source>
</evidence>
<dbReference type="Gene3D" id="3.30.70.2660">
    <property type="match status" value="1"/>
</dbReference>
<comment type="caution">
    <text evidence="2">The sequence shown here is derived from an EMBL/GenBank/DDBJ whole genome shotgun (WGS) entry which is preliminary data.</text>
</comment>
<evidence type="ECO:0000313" key="3">
    <source>
        <dbReference type="Proteomes" id="UP000078532"/>
    </source>
</evidence>
<gene>
    <name evidence="2" type="ORF">A6M21_02800</name>
</gene>
<dbReference type="AlphaFoldDB" id="A0A1B7LJK8"/>
<accession>A0A1B7LJK8</accession>
<protein>
    <recommendedName>
        <fullName evidence="4">CRISPR-associated protein Cas5</fullName>
    </recommendedName>
</protein>
<organism evidence="2 3">
    <name type="scientific">Desulfotomaculum copahuensis</name>
    <dbReference type="NCBI Taxonomy" id="1838280"/>
    <lineage>
        <taxon>Bacteria</taxon>
        <taxon>Bacillati</taxon>
        <taxon>Bacillota</taxon>
        <taxon>Clostridia</taxon>
        <taxon>Eubacteriales</taxon>
        <taxon>Desulfotomaculaceae</taxon>
        <taxon>Desulfotomaculum</taxon>
    </lineage>
</organism>
<proteinExistence type="predicted"/>
<sequence length="242" mass="26971">MYDQVLIFSVKGSLAHFRQPDTTATHATYPIPPRPTIHGLLASILGLCFDDLEGEAFLQEEHFVGLTLLNPVRTVCAQMSMHGKGFTGGGGDSFNRLTTIELVVSPQYLVYYTGSRLDELAERIRAGQSVYHTYLGSAYCLAFPVFHGLYPLEEIVPGQGEPLPFSSVVPQEVIQEVVFEPGGNYAVARALPYRHIGGRVFERTVNIHYETNGRDLKIKVRKPPEIACKFFKTHEGKVVCLW</sequence>
<dbReference type="EMBL" id="LYVF01000009">
    <property type="protein sequence ID" value="OAT86760.1"/>
    <property type="molecule type" value="Genomic_DNA"/>
</dbReference>
<name>A0A1B7LJK8_9FIRM</name>
<dbReference type="OrthoDB" id="1805474at2"/>
<dbReference type="NCBIfam" id="TIGR02593">
    <property type="entry name" value="CRISPR_cas5"/>
    <property type="match status" value="1"/>
</dbReference>
<reference evidence="2 3" key="1">
    <citation type="submission" date="2016-04" db="EMBL/GenBank/DDBJ databases">
        <authorList>
            <person name="Evans L.H."/>
            <person name="Alamgir A."/>
            <person name="Owens N."/>
            <person name="Weber N.D."/>
            <person name="Virtaneva K."/>
            <person name="Barbian K."/>
            <person name="Babar A."/>
            <person name="Rosenke K."/>
        </authorList>
    </citation>
    <scope>NUCLEOTIDE SEQUENCE [LARGE SCALE GENOMIC DNA]</scope>
    <source>
        <strain evidence="2 3">LMa1</strain>
    </source>
</reference>